<dbReference type="Pfam" id="PF13639">
    <property type="entry name" value="zf-RING_2"/>
    <property type="match status" value="1"/>
</dbReference>
<dbReference type="InterPro" id="IPR052639">
    <property type="entry name" value="TRAIP_ubiq-protein_ligase"/>
</dbReference>
<comment type="caution">
    <text evidence="7">The sequence shown here is derived from an EMBL/GenBank/DDBJ whole genome shotgun (WGS) entry which is preliminary data.</text>
</comment>
<dbReference type="SUPFAM" id="SSF57850">
    <property type="entry name" value="RING/U-box"/>
    <property type="match status" value="1"/>
</dbReference>
<keyword evidence="2 4" id="KW-0863">Zinc-finger</keyword>
<evidence type="ECO:0000313" key="7">
    <source>
        <dbReference type="EMBL" id="CAH2242948.1"/>
    </source>
</evidence>
<organism evidence="7 8">
    <name type="scientific">Pararge aegeria aegeria</name>
    <dbReference type="NCBI Taxonomy" id="348720"/>
    <lineage>
        <taxon>Eukaryota</taxon>
        <taxon>Metazoa</taxon>
        <taxon>Ecdysozoa</taxon>
        <taxon>Arthropoda</taxon>
        <taxon>Hexapoda</taxon>
        <taxon>Insecta</taxon>
        <taxon>Pterygota</taxon>
        <taxon>Neoptera</taxon>
        <taxon>Endopterygota</taxon>
        <taxon>Lepidoptera</taxon>
        <taxon>Glossata</taxon>
        <taxon>Ditrysia</taxon>
        <taxon>Papilionoidea</taxon>
        <taxon>Nymphalidae</taxon>
        <taxon>Satyrinae</taxon>
        <taxon>Satyrini</taxon>
        <taxon>Parargina</taxon>
        <taxon>Pararge</taxon>
    </lineage>
</organism>
<keyword evidence="5" id="KW-0175">Coiled coil</keyword>
<feature type="domain" description="RING-type" evidence="6">
    <location>
        <begin position="12"/>
        <end position="53"/>
    </location>
</feature>
<dbReference type="PANTHER" id="PTHR46569">
    <property type="entry name" value="E3 UBIQUITIN-PROTEIN LIGASE TRAIP"/>
    <property type="match status" value="1"/>
</dbReference>
<dbReference type="Proteomes" id="UP000838756">
    <property type="component" value="Unassembled WGS sequence"/>
</dbReference>
<evidence type="ECO:0000313" key="8">
    <source>
        <dbReference type="Proteomes" id="UP000838756"/>
    </source>
</evidence>
<dbReference type="GO" id="GO:0090734">
    <property type="term" value="C:site of DNA damage"/>
    <property type="evidence" value="ECO:0007669"/>
    <property type="project" value="TreeGrafter"/>
</dbReference>
<reference evidence="7" key="1">
    <citation type="submission" date="2022-03" db="EMBL/GenBank/DDBJ databases">
        <authorList>
            <person name="Lindestad O."/>
        </authorList>
    </citation>
    <scope>NUCLEOTIDE SEQUENCE</scope>
</reference>
<keyword evidence="3" id="KW-0862">Zinc</keyword>
<protein>
    <submittedName>
        <fullName evidence="7">Jg14516 protein</fullName>
    </submittedName>
</protein>
<evidence type="ECO:0000256" key="3">
    <source>
        <dbReference type="ARBA" id="ARBA00022833"/>
    </source>
</evidence>
<dbReference type="InterPro" id="IPR001841">
    <property type="entry name" value="Znf_RING"/>
</dbReference>
<dbReference type="Gene3D" id="3.30.40.10">
    <property type="entry name" value="Zinc/RING finger domain, C3HC4 (zinc finger)"/>
    <property type="match status" value="1"/>
</dbReference>
<feature type="coiled-coil region" evidence="5">
    <location>
        <begin position="105"/>
        <end position="170"/>
    </location>
</feature>
<dbReference type="GO" id="GO:0031297">
    <property type="term" value="P:replication fork processing"/>
    <property type="evidence" value="ECO:0007669"/>
    <property type="project" value="TreeGrafter"/>
</dbReference>
<dbReference type="SMART" id="SM00744">
    <property type="entry name" value="RINGv"/>
    <property type="match status" value="1"/>
</dbReference>
<name>A0A8S4RZY9_9NEOP</name>
<dbReference type="OrthoDB" id="8062037at2759"/>
<dbReference type="EMBL" id="CAKXAJ010025707">
    <property type="protein sequence ID" value="CAH2242948.1"/>
    <property type="molecule type" value="Genomic_DNA"/>
</dbReference>
<dbReference type="PANTHER" id="PTHR46569:SF1">
    <property type="entry name" value="E3 UBIQUITIN-PROTEIN LIGASE RFWD3-RELATED"/>
    <property type="match status" value="1"/>
</dbReference>
<keyword evidence="1" id="KW-0479">Metal-binding</keyword>
<dbReference type="GO" id="GO:0016567">
    <property type="term" value="P:protein ubiquitination"/>
    <property type="evidence" value="ECO:0007669"/>
    <property type="project" value="TreeGrafter"/>
</dbReference>
<dbReference type="PROSITE" id="PS50089">
    <property type="entry name" value="ZF_RING_2"/>
    <property type="match status" value="1"/>
</dbReference>
<accession>A0A8S4RZY9</accession>
<dbReference type="GO" id="GO:0005634">
    <property type="term" value="C:nucleus"/>
    <property type="evidence" value="ECO:0007669"/>
    <property type="project" value="TreeGrafter"/>
</dbReference>
<sequence>MSVYSRIMHILCTICSDLVNQADNLIVTKCGHIFHHNCLSKWIERSKSCPQCRNKVTESGLYRLFPTISSETEVDDVITLQSRLDDALLQLRQSHATCKENVEKCAKAEAQLAKVMTQLKTSEKQLESRETAIAAMKEQLKYLKMEITVVENLKDENEGLKKNMRTLNGLQKVLNATSEEVELMLEGYSDVRTVATFATALKRALCESESKKNDTRDRLQVTKQKLAAEKSIVADLQAKLASAEEKLSLLHRKYRGLQQKRKSDVLESSLAEESPSSAKKMRQDLNAAVLLTDSCNNSFPSEYALLNSVRNAITKKPEANKSQATSIFQKKEPTKINFTQENDPNLSLLNISYDGLGGHSKLDTFPVPNSKPNFKSCIPKLSAKHKLKRPNPVGSQDIGKMLEKIRDK</sequence>
<dbReference type="AlphaFoldDB" id="A0A8S4RZY9"/>
<dbReference type="GO" id="GO:0008270">
    <property type="term" value="F:zinc ion binding"/>
    <property type="evidence" value="ECO:0007669"/>
    <property type="project" value="UniProtKB-KW"/>
</dbReference>
<evidence type="ECO:0000256" key="2">
    <source>
        <dbReference type="ARBA" id="ARBA00022771"/>
    </source>
</evidence>
<evidence type="ECO:0000259" key="6">
    <source>
        <dbReference type="PROSITE" id="PS50089"/>
    </source>
</evidence>
<dbReference type="SMART" id="SM00184">
    <property type="entry name" value="RING"/>
    <property type="match status" value="1"/>
</dbReference>
<keyword evidence="8" id="KW-1185">Reference proteome</keyword>
<gene>
    <name evidence="7" type="primary">jg14516</name>
    <name evidence="7" type="ORF">PAEG_LOCUS19164</name>
</gene>
<evidence type="ECO:0000256" key="4">
    <source>
        <dbReference type="PROSITE-ProRule" id="PRU00175"/>
    </source>
</evidence>
<dbReference type="InterPro" id="IPR011016">
    <property type="entry name" value="Znf_RING-CH"/>
</dbReference>
<evidence type="ECO:0000256" key="5">
    <source>
        <dbReference type="SAM" id="Coils"/>
    </source>
</evidence>
<feature type="coiled-coil region" evidence="5">
    <location>
        <begin position="226"/>
        <end position="260"/>
    </location>
</feature>
<dbReference type="GO" id="GO:0061630">
    <property type="term" value="F:ubiquitin protein ligase activity"/>
    <property type="evidence" value="ECO:0007669"/>
    <property type="project" value="TreeGrafter"/>
</dbReference>
<proteinExistence type="predicted"/>
<dbReference type="InterPro" id="IPR013083">
    <property type="entry name" value="Znf_RING/FYVE/PHD"/>
</dbReference>
<evidence type="ECO:0000256" key="1">
    <source>
        <dbReference type="ARBA" id="ARBA00022723"/>
    </source>
</evidence>